<dbReference type="RefSeq" id="WP_114929937.1">
    <property type="nucleotide sequence ID" value="NZ_CP031229.1"/>
</dbReference>
<dbReference type="InterPro" id="IPR013321">
    <property type="entry name" value="Arc_rbn_hlx_hlx"/>
</dbReference>
<dbReference type="OrthoDB" id="5193907at2"/>
<organism evidence="1 2">
    <name type="scientific">Ornithinimicrobium avium</name>
    <dbReference type="NCBI Taxonomy" id="2283195"/>
    <lineage>
        <taxon>Bacteria</taxon>
        <taxon>Bacillati</taxon>
        <taxon>Actinomycetota</taxon>
        <taxon>Actinomycetes</taxon>
        <taxon>Micrococcales</taxon>
        <taxon>Ornithinimicrobiaceae</taxon>
        <taxon>Ornithinimicrobium</taxon>
    </lineage>
</organism>
<accession>A0A345NR46</accession>
<dbReference type="GO" id="GO:0006355">
    <property type="term" value="P:regulation of DNA-templated transcription"/>
    <property type="evidence" value="ECO:0007669"/>
    <property type="project" value="InterPro"/>
</dbReference>
<dbReference type="EMBL" id="CP031229">
    <property type="protein sequence ID" value="AXH97504.1"/>
    <property type="molecule type" value="Genomic_DNA"/>
</dbReference>
<sequence length="174" mass="17991">MDLHPYLDSVARDLDHATSLADDHVRDIAGRLAAALEPGLRLALVRAMSDTAALVNTELDDAVVTVTMGGSEPVVTVTRTGHGSGALAGPVLPTPPAPPAPPEVEIEGGDTARISLRLPEQLKVRAEERAAQAGQSLNTWLVHTVRAATSGDATAPDPTTTTAVTGARRVTGWA</sequence>
<reference evidence="1 2" key="1">
    <citation type="submission" date="2018-07" db="EMBL/GenBank/DDBJ databases">
        <title>Complete genome sequencing of Ornithinimicrobium sp. AMA3305.</title>
        <authorList>
            <person name="Bae J.-W."/>
        </authorList>
    </citation>
    <scope>NUCLEOTIDE SEQUENCE [LARGE SCALE GENOMIC DNA]</scope>
    <source>
        <strain evidence="1 2">AMA3305</strain>
    </source>
</reference>
<protein>
    <recommendedName>
        <fullName evidence="3">Histidine kinase</fullName>
    </recommendedName>
</protein>
<evidence type="ECO:0000313" key="1">
    <source>
        <dbReference type="EMBL" id="AXH97504.1"/>
    </source>
</evidence>
<keyword evidence="2" id="KW-1185">Reference proteome</keyword>
<proteinExistence type="predicted"/>
<evidence type="ECO:0008006" key="3">
    <source>
        <dbReference type="Google" id="ProtNLM"/>
    </source>
</evidence>
<dbReference type="Gene3D" id="1.10.1220.10">
    <property type="entry name" value="Met repressor-like"/>
    <property type="match status" value="1"/>
</dbReference>
<dbReference type="AlphaFoldDB" id="A0A345NR46"/>
<name>A0A345NR46_9MICO</name>
<dbReference type="InterPro" id="IPR010985">
    <property type="entry name" value="Ribbon_hlx_hlx"/>
</dbReference>
<dbReference type="Proteomes" id="UP000253790">
    <property type="component" value="Chromosome"/>
</dbReference>
<evidence type="ECO:0000313" key="2">
    <source>
        <dbReference type="Proteomes" id="UP000253790"/>
    </source>
</evidence>
<dbReference type="SUPFAM" id="SSF47598">
    <property type="entry name" value="Ribbon-helix-helix"/>
    <property type="match status" value="1"/>
</dbReference>
<dbReference type="KEGG" id="orn:DV701_16540"/>
<gene>
    <name evidence="1" type="ORF">DV701_16540</name>
</gene>